<proteinExistence type="predicted"/>
<dbReference type="AlphaFoldDB" id="A0A819CJ75"/>
<evidence type="ECO:0000259" key="3">
    <source>
        <dbReference type="Pfam" id="PF23283"/>
    </source>
</evidence>
<dbReference type="InterPro" id="IPR057774">
    <property type="entry name" value="D8C_UMOD/GP2/OIT3-like"/>
</dbReference>
<keyword evidence="2" id="KW-1015">Disulfide bond</keyword>
<gene>
    <name evidence="5" type="ORF">OVN521_LOCUS4330</name>
    <name evidence="6" type="ORF">UXM345_LOCUS16527</name>
    <name evidence="4" type="ORF">WKI299_LOCUS14994</name>
</gene>
<evidence type="ECO:0000256" key="2">
    <source>
        <dbReference type="ARBA" id="ARBA00023157"/>
    </source>
</evidence>
<protein>
    <recommendedName>
        <fullName evidence="3">UMOD/GP2/OIT3-like D8C domain-containing protein</fullName>
    </recommendedName>
</protein>
<dbReference type="EMBL" id="CAJOBG010000398">
    <property type="protein sequence ID" value="CAF3808995.1"/>
    <property type="molecule type" value="Genomic_DNA"/>
</dbReference>
<evidence type="ECO:0000313" key="6">
    <source>
        <dbReference type="EMBL" id="CAF4006957.1"/>
    </source>
</evidence>
<dbReference type="Pfam" id="PF23283">
    <property type="entry name" value="D8C_UMOD"/>
    <property type="match status" value="1"/>
</dbReference>
<sequence length="146" mass="15775">MSLGGLCTDTVISCNDLTPCASDNTTCTTPNTVCVNNTRYITYKSTIGCDSTVFGTVGAWIRFLSPAGTIIPTFAPNSWSCRTPAPGWYNGFYPLSTGSTIKGTVCYNWSGDACIWSNSIGITNCNTFYVFRLTDPPYCSLRYCAA</sequence>
<feature type="domain" description="UMOD/GP2/OIT3-like D8C" evidence="3">
    <location>
        <begin position="72"/>
        <end position="145"/>
    </location>
</feature>
<keyword evidence="7" id="KW-1185">Reference proteome</keyword>
<evidence type="ECO:0000256" key="1">
    <source>
        <dbReference type="ARBA" id="ARBA00022729"/>
    </source>
</evidence>
<dbReference type="EMBL" id="CAJNRF010005865">
    <property type="protein sequence ID" value="CAF2075317.1"/>
    <property type="molecule type" value="Genomic_DNA"/>
</dbReference>
<reference evidence="5" key="1">
    <citation type="submission" date="2021-02" db="EMBL/GenBank/DDBJ databases">
        <authorList>
            <person name="Nowell W R."/>
        </authorList>
    </citation>
    <scope>NUCLEOTIDE SEQUENCE</scope>
</reference>
<dbReference type="EMBL" id="CAJOBF010002059">
    <property type="protein sequence ID" value="CAF4006957.1"/>
    <property type="molecule type" value="Genomic_DNA"/>
</dbReference>
<organism evidence="5 7">
    <name type="scientific">Rotaria magnacalcarata</name>
    <dbReference type="NCBI Taxonomy" id="392030"/>
    <lineage>
        <taxon>Eukaryota</taxon>
        <taxon>Metazoa</taxon>
        <taxon>Spiralia</taxon>
        <taxon>Gnathifera</taxon>
        <taxon>Rotifera</taxon>
        <taxon>Eurotatoria</taxon>
        <taxon>Bdelloidea</taxon>
        <taxon>Philodinida</taxon>
        <taxon>Philodinidae</taxon>
        <taxon>Rotaria</taxon>
    </lineage>
</organism>
<evidence type="ECO:0000313" key="5">
    <source>
        <dbReference type="EMBL" id="CAF3808995.1"/>
    </source>
</evidence>
<evidence type="ECO:0000313" key="4">
    <source>
        <dbReference type="EMBL" id="CAF2075317.1"/>
    </source>
</evidence>
<accession>A0A819CJ75</accession>
<dbReference type="Proteomes" id="UP000663856">
    <property type="component" value="Unassembled WGS sequence"/>
</dbReference>
<dbReference type="Proteomes" id="UP000663842">
    <property type="component" value="Unassembled WGS sequence"/>
</dbReference>
<keyword evidence="1" id="KW-0732">Signal</keyword>
<evidence type="ECO:0000313" key="7">
    <source>
        <dbReference type="Proteomes" id="UP000663866"/>
    </source>
</evidence>
<comment type="caution">
    <text evidence="5">The sequence shown here is derived from an EMBL/GenBank/DDBJ whole genome shotgun (WGS) entry which is preliminary data.</text>
</comment>
<dbReference type="Proteomes" id="UP000663866">
    <property type="component" value="Unassembled WGS sequence"/>
</dbReference>
<name>A0A819CJ75_9BILA</name>